<dbReference type="Gene3D" id="3.40.140.10">
    <property type="entry name" value="Cytidine Deaminase, domain 2"/>
    <property type="match status" value="1"/>
</dbReference>
<evidence type="ECO:0000256" key="2">
    <source>
        <dbReference type="SAM" id="Coils"/>
    </source>
</evidence>
<feature type="region of interest" description="Disordered" evidence="3">
    <location>
        <begin position="1307"/>
        <end position="1391"/>
    </location>
</feature>
<feature type="region of interest" description="Disordered" evidence="3">
    <location>
        <begin position="1095"/>
        <end position="1127"/>
    </location>
</feature>
<dbReference type="Pfam" id="PF04002">
    <property type="entry name" value="RadC"/>
    <property type="match status" value="1"/>
</dbReference>
<feature type="region of interest" description="Disordered" evidence="3">
    <location>
        <begin position="105"/>
        <end position="150"/>
    </location>
</feature>
<evidence type="ECO:0000259" key="5">
    <source>
        <dbReference type="Pfam" id="PF18857"/>
    </source>
</evidence>
<feature type="compositionally biased region" description="Basic and acidic residues" evidence="3">
    <location>
        <begin position="108"/>
        <end position="130"/>
    </location>
</feature>
<dbReference type="SMR" id="A0A0K8P5C0"/>
<feature type="region of interest" description="Disordered" evidence="3">
    <location>
        <begin position="3031"/>
        <end position="3050"/>
    </location>
</feature>
<evidence type="ECO:0000313" key="6">
    <source>
        <dbReference type="EMBL" id="GAP37908.1"/>
    </source>
</evidence>
<feature type="domain" description="Large polyvalent protein associated" evidence="5">
    <location>
        <begin position="2936"/>
        <end position="3117"/>
    </location>
</feature>
<feature type="compositionally biased region" description="Basic and acidic residues" evidence="3">
    <location>
        <begin position="1364"/>
        <end position="1391"/>
    </location>
</feature>
<dbReference type="PANTHER" id="PTHR30471">
    <property type="entry name" value="DNA REPAIR PROTEIN RADC"/>
    <property type="match status" value="1"/>
</dbReference>
<keyword evidence="1" id="KW-0482">Metalloprotease</keyword>
<dbReference type="InterPro" id="IPR001405">
    <property type="entry name" value="UPF0758"/>
</dbReference>
<feature type="compositionally biased region" description="Low complexity" evidence="3">
    <location>
        <begin position="1801"/>
        <end position="1817"/>
    </location>
</feature>
<evidence type="ECO:0008006" key="8">
    <source>
        <dbReference type="Google" id="ProtNLM"/>
    </source>
</evidence>
<sequence length="3234" mass="343011">MPLAWADVVERNEFKGLSAEEQASAREQYFLEVVAPRVPREELAAARRQFDAETYIRKRELPAGVAPSGAGGGRGGQGGPDPDTMPLGERVAQATAAAVRQPLVEPRPVGERRGGTRREMQPYGAGDERVAAPPPMTPGRMLEQPAPEDQRAPGLTPMEQLEGSVAPWRLQQVRDEAAYLDRSRGPQATPLTPAQEVVADIRDATGNPVARGAVAGVAQLAQTGIGALRGAADAVGADAVSRFAQRASSTATSVGQDATMGLRGAQKLAADVTNSILNSAPALAMGVAGGPAMRTLFAQTAAADYAETGNAAHAGIQAAAEVIGERFGFGEQVQLLKGALRGMPSGDVARVLGSLIAKEIPGEQLTTALQFLGDKVGPGARNPGATFADYLQQAGETLELTVAQTAVMGGGPAVLQTTANAQRAGDAAIARSAQPLAERAARDVGFLAPAQQRRETVRRLDDFAAQHGLSPAATKAVKQRAETLPLDQVPGYFRRALQALARRGVYRGPVDDAALAALDAPPAQPAPTGDRDAAVPDAGGADLRRAPSPGAADAGAAADAAGAGAAADDFTGLDTPALAGPPPAQGAPAGAGAAVPEAAGQPAAIPAAELIDDQAEPAPAAPAAPAAPVAGQPLNRNWTAFAPESGTLGIPRADMPQVAPEHRGALVRFLAGRGIAHQTEEVDPASLRPTQAEFSPRRVAGSRESGGDRAVLVSQDGHVIDGTHQWLAALEDGRPVKVIRLDAPVQDLLRLAHQFPSSTTSGGATRAPAEKIDVRPQPDLPAAPAVAPAAAAGRAPDGGGGQPALGRGADEPAKVGQRPAEPAGGAAAAASARPGDRPDAALTAQAERFPPVSRFTSLSAGPGGRIEPRPIAAGAVLYRETNAEGLDDLLRLDGQADLRSIFVADRPELAIGQGDNRGVRIEFRPDALSGREHRKPAPGDLAGREYRTDIVAPRAIQRITMPAADARRLRGLTKRVLLAEFDRTAGPDGSTVFVRKGLAAASPPAAPATAPAAPVTPRVIASLGRTPGDAKPIELRPNADGTVTPYSEGQPMLDFDTGEPITMRADISALGAVSAIRAAGAVSSRQRFFKVAADDAAPPEQADQPAPAPAGARRAAAARPRRQVDPERDTLLQALAKMGGLKREVAAREWGMRLEELRHAVTAGGLRAYPFRASGGMGLDGALEALREAGYFRGVPDDEVANAFEAAVFDEIGGRPTLTAEGQVRQAQERAGADEEAQRDEAWPGLDPEAAAEAAAEREAIMAEAGLSRREADALLDDDIDWAATSTASTERAMRELGFSEQEIADETARQAADRPAQAGSGEARPAGAGEETAPGGAGGAEARARPAGADEEGLTLEAQTPEALRDKAVREDAARRADAEEQQRLERRARADAMRDEFVLTGSDRPADEAAARGQGGLFDAAPRVEERGKTYGVKENEPYDTDLFGNPLPSAGGRGSRRPPRSASATGNVAAASDLRPPAGRYATRTALVTSRQQQLGAKRVVSLADAANALAYLRSSAVERFDAIVTDAAGRPLSVIGGFKGALSQASVYPSTLLGEALNVPGARKVWMVHNHPSGNPMLSRADTMLAESMRNAFDGTGVEVMGIVAVGADEWGGAVHDGRRFEPNAFGRLAPIENGPTVPVQEREIVERGKLGGEVLSPAAAKDAVAALVSSNMGRPTIVLMDAQNRPVAAVPWSPEDALPMRGNGKIDALLRAVAHANAAAAIIGAGDPSAGGRVLTMPQAMNIGAGLAKMDVRVLDIIDHQGTSAAERGLPLQAPTMLSRGGSGSSETQLAAQKKPPGGTSGAASATATAPTLDDQPAPGGDTSVAPAAEKLDRSASSMRSAGAFDAPMTLAQAKAIAADMRSRGLVDVSVVQSVGDMPPAERRRVLAQAPDGRARGAYFRQSDRIYLVMDEIRDPLTFNFVLLHEAFHRGLARTIPEARPLLRDMHAKNRALQRATRVQMKRHGIGLDEAIEEALADMAGAGTAGDLTGWPRLLELIRGWLARMGDALGIRIEWTDRQVADFVAGVRREGLIGATTVQPGGPAAALQRVWHGTPHRGIERFSTDRIGTGEGAQAYGWGLYFAAKKEIAEHYRKTLSRGVRLDGLTTAPATMSFVDDAMTRMFQNRKAAGLDDKVARDQTAEWAKANRQVLERYTPEQIDSFVRRLSTDPGQLYQVEIPEDSELLLWDKPLKDQPADVRAALERMAAAEPDQRSLFVRAVKDGRTGEVIYRGLSQELAGPRADDLKAADGAPAGWGAVTNTINDQVVNDRAASLALLAAGVRGLKYLDGSSRGAGDGSHNYVVFDGADTEVTGVMLSRSGPQRTPEEEKALRRAGIGGPPTAREKLRRHWQRAVDLVRDRGELADALRQGALDQFYGIQRAVRREIGGLPLEQDPYVTARLANGGTSGVLRGLMLHGQARWAENGQHLEKVPGTQGLLDILQPLGGELNDWFGWMIGNRAARLMREGRENNFSAADIAALQGLAKTPEQLTRFRKAAMEYTAFKRSVLDVAQAAGLINPESRAAWDHADYIPFYREMDERGAMSPTGRKGLSGQSSGIRTLKGGESALNDPMENLLMNFSRLIDASLKNNALRRTVEVLRGKDIVEKIGYDMRSALIPADQVRRRLAEAGTPLEILDVLPPEVFTGMAKMWAIQPPADPNVVRVMVGGRPQFYRVHDPLLLRALTSFVPFDFPGLAVMRGAKRLLTAMVTSTPEFMLRNWIRDSTAVQAIARGSLNTVSTARSDGSETRIYGTPLTGLARSVSGIAKSYRGTGGAEAMLFAGASFQSGYVNAADPEATGVALRRALRQRGYSASAASAFAAKFIDTPARAWELYREVNEAVENANREAVFEATMRDGSGTTAASYEAKDLMDFSLRGSWPIYQFFADVLPFFNARVQGLYRLGRSDPKRLAIVGGMLMFASLALAFANDGEDWYEELPDWDKDTNWHFRLGGHHFRLPKPFEIGVVFATIPERTARYIKGLDTGKKTASRVWAGIHDQLAFDPVPQAFRPVLNVWANWDTFRDAPIESQADEGKPPHARYSPRTSDTTRVLAGAVPSVFDATGLSPKRLEYLVGGYFGTAGLYALGLSDLLVRQLEGKPPGPALRADDIPVVRAFYRVDPARATVFESDLYKVRQDVEQVFREINALKREGEDAKAAARATEEREKLAARPAVVSATGAIAALNRQRDRIYADRTMSREEKRRRIDELQVKKNAIAKRAMQEPAVRALQ</sequence>
<proteinExistence type="predicted"/>
<dbReference type="STRING" id="1547922.ISF6_4102"/>
<feature type="compositionally biased region" description="Low complexity" evidence="3">
    <location>
        <begin position="782"/>
        <end position="795"/>
    </location>
</feature>
<feature type="compositionally biased region" description="Basic and acidic residues" evidence="3">
    <location>
        <begin position="3031"/>
        <end position="3040"/>
    </location>
</feature>
<feature type="compositionally biased region" description="Low complexity" evidence="3">
    <location>
        <begin position="818"/>
        <end position="833"/>
    </location>
</feature>
<dbReference type="OrthoDB" id="9151960at2"/>
<feature type="domain" description="RadC-like JAB" evidence="4">
    <location>
        <begin position="1509"/>
        <end position="1613"/>
    </location>
</feature>
<protein>
    <recommendedName>
        <fullName evidence="8">RadC-like JAB domain-containing protein</fullName>
    </recommendedName>
</protein>
<feature type="coiled-coil region" evidence="2">
    <location>
        <begin position="3135"/>
        <end position="3169"/>
    </location>
</feature>
<dbReference type="InterPro" id="IPR020891">
    <property type="entry name" value="UPF0758_CS"/>
</dbReference>
<gene>
    <name evidence="6" type="ORF">ISF6_4102</name>
</gene>
<feature type="region of interest" description="Disordered" evidence="3">
    <location>
        <begin position="2323"/>
        <end position="2350"/>
    </location>
</feature>
<dbReference type="PANTHER" id="PTHR30471:SF3">
    <property type="entry name" value="UPF0758 PROTEIN YEES-RELATED"/>
    <property type="match status" value="1"/>
</dbReference>
<accession>A0A0K8P5C0</accession>
<feature type="compositionally biased region" description="Gly residues" evidence="3">
    <location>
        <begin position="69"/>
        <end position="79"/>
    </location>
</feature>
<dbReference type="PROSITE" id="PS01302">
    <property type="entry name" value="UPF0758"/>
    <property type="match status" value="1"/>
</dbReference>
<dbReference type="InterPro" id="IPR025657">
    <property type="entry name" value="RadC_JAB"/>
</dbReference>
<comment type="caution">
    <text evidence="6">The sequence shown here is derived from an EMBL/GenBank/DDBJ whole genome shotgun (WGS) entry which is preliminary data.</text>
</comment>
<feature type="region of interest" description="Disordered" evidence="3">
    <location>
        <begin position="572"/>
        <end position="598"/>
    </location>
</feature>
<reference evidence="6 7" key="2">
    <citation type="journal article" date="2016" name="Science">
        <title>A bacterium that degrades and assimilates poly(ethylene terephthalate).</title>
        <authorList>
            <person name="Yoshida S."/>
            <person name="Hiraga K."/>
            <person name="Takehana T."/>
            <person name="Taniguchi I."/>
            <person name="Yamaji H."/>
            <person name="Maeda Y."/>
            <person name="Toyohara K."/>
            <person name="Miyamoto K."/>
            <person name="Kimura Y."/>
            <person name="Oda K."/>
        </authorList>
    </citation>
    <scope>NUCLEOTIDE SEQUENCE [LARGE SCALE GENOMIC DNA]</scope>
    <source>
        <strain evidence="7">NBRC 110686 / TISTR 2288 / 201-F6</strain>
    </source>
</reference>
<reference evidence="7" key="1">
    <citation type="submission" date="2015-07" db="EMBL/GenBank/DDBJ databases">
        <title>Discovery of a poly(ethylene terephthalate assimilation.</title>
        <authorList>
            <person name="Yoshida S."/>
            <person name="Hiraga K."/>
            <person name="Takehana T."/>
            <person name="Taniguchi I."/>
            <person name="Yamaji H."/>
            <person name="Maeda Y."/>
            <person name="Toyohara K."/>
            <person name="Miyamoto K."/>
            <person name="Kimura Y."/>
            <person name="Oda K."/>
        </authorList>
    </citation>
    <scope>NUCLEOTIDE SEQUENCE [LARGE SCALE GENOMIC DNA]</scope>
    <source>
        <strain evidence="7">NBRC 110686 / TISTR 2288 / 201-F6</strain>
    </source>
</reference>
<feature type="region of interest" description="Disordered" evidence="3">
    <location>
        <begin position="1436"/>
        <end position="1479"/>
    </location>
</feature>
<evidence type="ECO:0000313" key="7">
    <source>
        <dbReference type="Proteomes" id="UP000037660"/>
    </source>
</evidence>
<feature type="compositionally biased region" description="Low complexity" evidence="3">
    <location>
        <begin position="586"/>
        <end position="598"/>
    </location>
</feature>
<feature type="region of interest" description="Disordered" evidence="3">
    <location>
        <begin position="680"/>
        <end position="706"/>
    </location>
</feature>
<dbReference type="Pfam" id="PF18857">
    <property type="entry name" value="LPD38"/>
    <property type="match status" value="1"/>
</dbReference>
<feature type="region of interest" description="Disordered" evidence="3">
    <location>
        <begin position="60"/>
        <end position="82"/>
    </location>
</feature>
<organism evidence="6 7">
    <name type="scientific">Piscinibacter sakaiensis</name>
    <name type="common">Ideonella sakaiensis</name>
    <dbReference type="NCBI Taxonomy" id="1547922"/>
    <lineage>
        <taxon>Bacteria</taxon>
        <taxon>Pseudomonadati</taxon>
        <taxon>Pseudomonadota</taxon>
        <taxon>Betaproteobacteria</taxon>
        <taxon>Burkholderiales</taxon>
        <taxon>Sphaerotilaceae</taxon>
        <taxon>Piscinibacter</taxon>
    </lineage>
</organism>
<dbReference type="InterPro" id="IPR040561">
    <property type="entry name" value="LPD38"/>
</dbReference>
<name>A0A0K8P5C0_PISS1</name>
<keyword evidence="7" id="KW-1185">Reference proteome</keyword>
<dbReference type="RefSeq" id="WP_054021817.1">
    <property type="nucleotide sequence ID" value="NZ_BBYR01000063.1"/>
</dbReference>
<evidence type="ECO:0000259" key="4">
    <source>
        <dbReference type="Pfam" id="PF04002"/>
    </source>
</evidence>
<feature type="region of interest" description="Disordered" evidence="3">
    <location>
        <begin position="520"/>
        <end position="557"/>
    </location>
</feature>
<feature type="region of interest" description="Disordered" evidence="3">
    <location>
        <begin position="1219"/>
        <end position="1257"/>
    </location>
</feature>
<dbReference type="Proteomes" id="UP000037660">
    <property type="component" value="Unassembled WGS sequence"/>
</dbReference>
<dbReference type="GO" id="GO:0008237">
    <property type="term" value="F:metallopeptidase activity"/>
    <property type="evidence" value="ECO:0007669"/>
    <property type="project" value="UniProtKB-KW"/>
</dbReference>
<evidence type="ECO:0000256" key="1">
    <source>
        <dbReference type="ARBA" id="ARBA00023049"/>
    </source>
</evidence>
<keyword evidence="1" id="KW-0645">Protease</keyword>
<feature type="compositionally biased region" description="Low complexity" evidence="3">
    <location>
        <begin position="1095"/>
        <end position="1118"/>
    </location>
</feature>
<feature type="region of interest" description="Disordered" evidence="3">
    <location>
        <begin position="1771"/>
        <end position="1831"/>
    </location>
</feature>
<keyword evidence="1" id="KW-0378">Hydrolase</keyword>
<evidence type="ECO:0000256" key="3">
    <source>
        <dbReference type="SAM" id="MobiDB-lite"/>
    </source>
</evidence>
<dbReference type="EMBL" id="BBYR01000063">
    <property type="protein sequence ID" value="GAP37908.1"/>
    <property type="molecule type" value="Genomic_DNA"/>
</dbReference>
<feature type="region of interest" description="Disordered" evidence="3">
    <location>
        <begin position="775"/>
        <end position="839"/>
    </location>
</feature>
<keyword evidence="2" id="KW-0175">Coiled coil</keyword>
<feature type="compositionally biased region" description="Low complexity" evidence="3">
    <location>
        <begin position="1319"/>
        <end position="1335"/>
    </location>
</feature>